<sequence length="243" mass="27665">MSIKKHTSEAAAQCKCSALVQKKKFVKLLYPLSVKMITIVSFVILLTGGFRIHFTELIATAIDIQGKLNRISMSKVIQTEDGQLTWKSDEEYDDSEQDYDTVQDDTEAMYREDLFEGDIVLTSNGATIFNRGVSMTGHSVGCKGRNNFSIPQLEMNAVQHNAVRQKTLLWRNGRVPYVISSVYANISKLIILEAFKEYRHLTCIRFVPKRRFDSDYIYIAPYDGCYSMVGNNGSYILRQLKIS</sequence>
<dbReference type="PROSITE" id="PS51864">
    <property type="entry name" value="ASTACIN"/>
    <property type="match status" value="1"/>
</dbReference>
<keyword evidence="2" id="KW-0472">Membrane</keyword>
<dbReference type="EMBL" id="UZAG01017247">
    <property type="protein sequence ID" value="VDO33706.1"/>
    <property type="molecule type" value="Genomic_DNA"/>
</dbReference>
<dbReference type="STRING" id="42155.A0A0R3QW00"/>
<dbReference type="Proteomes" id="UP000280834">
    <property type="component" value="Unassembled WGS sequence"/>
</dbReference>
<feature type="transmembrane region" description="Helical" evidence="2">
    <location>
        <begin position="28"/>
        <end position="50"/>
    </location>
</feature>
<dbReference type="PANTHER" id="PTHR10127:SF890">
    <property type="entry name" value="ZINC METALLOPROTEINASE NAS-13"/>
    <property type="match status" value="1"/>
</dbReference>
<protein>
    <submittedName>
        <fullName evidence="6">Astacin domain-containing protein</fullName>
    </submittedName>
</protein>
<evidence type="ECO:0000259" key="3">
    <source>
        <dbReference type="PROSITE" id="PS51864"/>
    </source>
</evidence>
<dbReference type="GO" id="GO:0004222">
    <property type="term" value="F:metalloendopeptidase activity"/>
    <property type="evidence" value="ECO:0007669"/>
    <property type="project" value="InterPro"/>
</dbReference>
<keyword evidence="5" id="KW-1185">Reference proteome</keyword>
<dbReference type="InterPro" id="IPR024079">
    <property type="entry name" value="MetalloPept_cat_dom_sf"/>
</dbReference>
<dbReference type="Pfam" id="PF01400">
    <property type="entry name" value="Astacin"/>
    <property type="match status" value="1"/>
</dbReference>
<comment type="caution">
    <text evidence="1">Lacks conserved residue(s) required for the propagation of feature annotation.</text>
</comment>
<evidence type="ECO:0000313" key="5">
    <source>
        <dbReference type="Proteomes" id="UP000280834"/>
    </source>
</evidence>
<evidence type="ECO:0000313" key="6">
    <source>
        <dbReference type="WBParaSite" id="BTMF_0001190801-mRNA-1"/>
    </source>
</evidence>
<proteinExistence type="predicted"/>
<dbReference type="GO" id="GO:0006508">
    <property type="term" value="P:proteolysis"/>
    <property type="evidence" value="ECO:0007669"/>
    <property type="project" value="InterPro"/>
</dbReference>
<gene>
    <name evidence="4" type="ORF">BTMF_LOCUS9936</name>
</gene>
<evidence type="ECO:0000256" key="1">
    <source>
        <dbReference type="PROSITE-ProRule" id="PRU01211"/>
    </source>
</evidence>
<evidence type="ECO:0000256" key="2">
    <source>
        <dbReference type="SAM" id="Phobius"/>
    </source>
</evidence>
<evidence type="ECO:0000313" key="4">
    <source>
        <dbReference type="EMBL" id="VDO33706.1"/>
    </source>
</evidence>
<organism evidence="6">
    <name type="scientific">Brugia timori</name>
    <dbReference type="NCBI Taxonomy" id="42155"/>
    <lineage>
        <taxon>Eukaryota</taxon>
        <taxon>Metazoa</taxon>
        <taxon>Ecdysozoa</taxon>
        <taxon>Nematoda</taxon>
        <taxon>Chromadorea</taxon>
        <taxon>Rhabditida</taxon>
        <taxon>Spirurina</taxon>
        <taxon>Spiruromorpha</taxon>
        <taxon>Filarioidea</taxon>
        <taxon>Onchocercidae</taxon>
        <taxon>Brugia</taxon>
    </lineage>
</organism>
<feature type="domain" description="Peptidase M12A" evidence="3">
    <location>
        <begin position="161"/>
        <end position="243"/>
    </location>
</feature>
<dbReference type="PANTHER" id="PTHR10127">
    <property type="entry name" value="DISCOIDIN, CUB, EGF, LAMININ , AND ZINC METALLOPROTEASE DOMAIN CONTAINING"/>
    <property type="match status" value="1"/>
</dbReference>
<dbReference type="WBParaSite" id="BTMF_0001190801-mRNA-1">
    <property type="protein sequence ID" value="BTMF_0001190801-mRNA-1"/>
    <property type="gene ID" value="BTMF_0001190801"/>
</dbReference>
<accession>A0A0R3QW00</accession>
<dbReference type="Gene3D" id="3.40.390.10">
    <property type="entry name" value="Collagenase (Catalytic Domain)"/>
    <property type="match status" value="1"/>
</dbReference>
<reference evidence="6" key="1">
    <citation type="submission" date="2017-02" db="UniProtKB">
        <authorList>
            <consortium name="WormBaseParasite"/>
        </authorList>
    </citation>
    <scope>IDENTIFICATION</scope>
</reference>
<dbReference type="SUPFAM" id="SSF55486">
    <property type="entry name" value="Metalloproteases ('zincins'), catalytic domain"/>
    <property type="match status" value="1"/>
</dbReference>
<keyword evidence="2" id="KW-1133">Transmembrane helix</keyword>
<dbReference type="AlphaFoldDB" id="A0A0R3QW00"/>
<dbReference type="InterPro" id="IPR001506">
    <property type="entry name" value="Peptidase_M12A"/>
</dbReference>
<keyword evidence="2" id="KW-0812">Transmembrane</keyword>
<name>A0A0R3QW00_9BILA</name>
<reference evidence="4 5" key="2">
    <citation type="submission" date="2018-11" db="EMBL/GenBank/DDBJ databases">
        <authorList>
            <consortium name="Pathogen Informatics"/>
        </authorList>
    </citation>
    <scope>NUCLEOTIDE SEQUENCE [LARGE SCALE GENOMIC DNA]</scope>
</reference>